<dbReference type="InterPro" id="IPR027417">
    <property type="entry name" value="P-loop_NTPase"/>
</dbReference>
<evidence type="ECO:0000256" key="15">
    <source>
        <dbReference type="HAMAP-Rule" id="MF_01485"/>
    </source>
</evidence>
<evidence type="ECO:0000256" key="12">
    <source>
        <dbReference type="ARBA" id="ARBA00023235"/>
    </source>
</evidence>
<dbReference type="PANTHER" id="PTHR11070:SF23">
    <property type="entry name" value="RECBCD ENZYME SUBUNIT RECB"/>
    <property type="match status" value="1"/>
</dbReference>
<dbReference type="GO" id="GO:0000287">
    <property type="term" value="F:magnesium ion binding"/>
    <property type="evidence" value="ECO:0007669"/>
    <property type="project" value="UniProtKB-UniRule"/>
</dbReference>
<dbReference type="EC" id="3.1.11.5" evidence="15"/>
<feature type="binding site" evidence="15">
    <location>
        <position position="1111"/>
    </location>
    <ligand>
        <name>Mg(2+)</name>
        <dbReference type="ChEBI" id="CHEBI:18420"/>
    </ligand>
</feature>
<keyword evidence="5 15" id="KW-0378">Hydrolase</keyword>
<dbReference type="PROSITE" id="PS51198">
    <property type="entry name" value="UVRD_HELICASE_ATP_BIND"/>
    <property type="match status" value="1"/>
</dbReference>
<dbReference type="Gene3D" id="1.10.486.10">
    <property type="entry name" value="PCRA, domain 4"/>
    <property type="match status" value="1"/>
</dbReference>
<dbReference type="GO" id="GO:0005524">
    <property type="term" value="F:ATP binding"/>
    <property type="evidence" value="ECO:0007669"/>
    <property type="project" value="UniProtKB-UniRule"/>
</dbReference>
<evidence type="ECO:0000313" key="21">
    <source>
        <dbReference type="Proteomes" id="UP000199477"/>
    </source>
</evidence>
<evidence type="ECO:0000256" key="3">
    <source>
        <dbReference type="ARBA" id="ARBA00022741"/>
    </source>
</evidence>
<keyword evidence="9 15" id="KW-0460">Magnesium</keyword>
<dbReference type="GO" id="GO:0043138">
    <property type="term" value="F:3'-5' DNA helicase activity"/>
    <property type="evidence" value="ECO:0007669"/>
    <property type="project" value="UniProtKB-UniRule"/>
</dbReference>
<evidence type="ECO:0000256" key="5">
    <source>
        <dbReference type="ARBA" id="ARBA00022801"/>
    </source>
</evidence>
<keyword evidence="12 15" id="KW-0413">Isomerase</keyword>
<dbReference type="InterPro" id="IPR011335">
    <property type="entry name" value="Restrct_endonuc-II-like"/>
</dbReference>
<dbReference type="EC" id="5.6.2.4" evidence="15"/>
<dbReference type="STRING" id="500610.SAMN02799615_02357"/>
<dbReference type="GO" id="GO:0005829">
    <property type="term" value="C:cytosol"/>
    <property type="evidence" value="ECO:0007669"/>
    <property type="project" value="TreeGrafter"/>
</dbReference>
<keyword evidence="2 15" id="KW-0479">Metal-binding</keyword>
<dbReference type="Pfam" id="PF00580">
    <property type="entry name" value="UvrD-helicase"/>
    <property type="match status" value="1"/>
</dbReference>
<evidence type="ECO:0000259" key="18">
    <source>
        <dbReference type="PROSITE" id="PS51198"/>
    </source>
</evidence>
<evidence type="ECO:0000256" key="10">
    <source>
        <dbReference type="ARBA" id="ARBA00023125"/>
    </source>
</evidence>
<feature type="binding site" evidence="15">
    <location>
        <position position="1124"/>
    </location>
    <ligand>
        <name>Mg(2+)</name>
        <dbReference type="ChEBI" id="CHEBI:18420"/>
    </ligand>
</feature>
<dbReference type="AlphaFoldDB" id="A0A1I2FUJ6"/>
<dbReference type="InterPro" id="IPR004586">
    <property type="entry name" value="RecB"/>
</dbReference>
<evidence type="ECO:0000256" key="4">
    <source>
        <dbReference type="ARBA" id="ARBA00022763"/>
    </source>
</evidence>
<feature type="coiled-coil region" evidence="17">
    <location>
        <begin position="733"/>
        <end position="760"/>
    </location>
</feature>
<dbReference type="InterPro" id="IPR038726">
    <property type="entry name" value="PDDEXK_AddAB-type"/>
</dbReference>
<comment type="subunit">
    <text evidence="15">Heterotrimer of RecB, RecC and RecD. All subunits contribute to DNA-binding. Interacts with RecA.</text>
</comment>
<keyword evidence="7 15" id="KW-0269">Exonuclease</keyword>
<feature type="region of interest" description="DNA-binding and helicase activity, interacts with RecC" evidence="15">
    <location>
        <begin position="1"/>
        <end position="863"/>
    </location>
</feature>
<keyword evidence="8 15" id="KW-0067">ATP-binding</keyword>
<comment type="miscellaneous">
    <text evidence="15">In the RecBCD complex, RecB has a slow 3'-5' helicase, an exonuclease activity and loads RecA onto ssDNA, RecD has a fast 5'-3' helicase activity, while RecC stimulates the ATPase and processivity of the RecB helicase and contributes to recognition of the Chi site.</text>
</comment>
<accession>A0A1I2FUJ6</accession>
<feature type="region of interest" description="Nuclease activity, interacts with RecD and RecA" evidence="15">
    <location>
        <begin position="924"/>
        <end position="1223"/>
    </location>
</feature>
<organism evidence="20 21">
    <name type="scientific">Dyella marensis</name>
    <dbReference type="NCBI Taxonomy" id="500610"/>
    <lineage>
        <taxon>Bacteria</taxon>
        <taxon>Pseudomonadati</taxon>
        <taxon>Pseudomonadota</taxon>
        <taxon>Gammaproteobacteria</taxon>
        <taxon>Lysobacterales</taxon>
        <taxon>Rhodanobacteraceae</taxon>
        <taxon>Dyella</taxon>
    </lineage>
</organism>
<comment type="domain">
    <text evidence="15">The N-terminal DNA-binding domain is a ssDNA-dependent ATPase and has ATP-dependent 3'-5' helicase function. This domain interacts with RecC.</text>
</comment>
<dbReference type="NCBIfam" id="TIGR00609">
    <property type="entry name" value="recB"/>
    <property type="match status" value="1"/>
</dbReference>
<feature type="binding site" evidence="16">
    <location>
        <begin position="21"/>
        <end position="28"/>
    </location>
    <ligand>
        <name>ATP</name>
        <dbReference type="ChEBI" id="CHEBI:30616"/>
    </ligand>
</feature>
<proteinExistence type="inferred from homology"/>
<dbReference type="Proteomes" id="UP000199477">
    <property type="component" value="Unassembled WGS sequence"/>
</dbReference>
<evidence type="ECO:0000256" key="6">
    <source>
        <dbReference type="ARBA" id="ARBA00022806"/>
    </source>
</evidence>
<comment type="catalytic activity">
    <reaction evidence="15">
        <text>Exonucleolytic cleavage (in the presence of ATP) in either 5'- to 3'- or 3'- to 5'-direction to yield 5'-phosphooligonucleotides.</text>
        <dbReference type="EC" id="3.1.11.5"/>
    </reaction>
</comment>
<dbReference type="InterPro" id="IPR014016">
    <property type="entry name" value="UvrD-like_ATP-bd"/>
</dbReference>
<evidence type="ECO:0000256" key="17">
    <source>
        <dbReference type="SAM" id="Coils"/>
    </source>
</evidence>
<dbReference type="InterPro" id="IPR000212">
    <property type="entry name" value="DNA_helicase_UvrD/REP"/>
</dbReference>
<evidence type="ECO:0000259" key="19">
    <source>
        <dbReference type="PROSITE" id="PS51217"/>
    </source>
</evidence>
<keyword evidence="6 15" id="KW-0347">Helicase</keyword>
<comment type="cofactor">
    <cofactor evidence="15">
        <name>Mg(2+)</name>
        <dbReference type="ChEBI" id="CHEBI:18420"/>
    </cofactor>
    <text evidence="15">Binds 1 Mg(2+) ion per subunit.</text>
</comment>
<comment type="catalytic activity">
    <reaction evidence="14 15">
        <text>ATP + H2O = ADP + phosphate + H(+)</text>
        <dbReference type="Rhea" id="RHEA:13065"/>
        <dbReference type="ChEBI" id="CHEBI:15377"/>
        <dbReference type="ChEBI" id="CHEBI:15378"/>
        <dbReference type="ChEBI" id="CHEBI:30616"/>
        <dbReference type="ChEBI" id="CHEBI:43474"/>
        <dbReference type="ChEBI" id="CHEBI:456216"/>
        <dbReference type="EC" id="5.6.2.4"/>
    </reaction>
</comment>
<evidence type="ECO:0000256" key="8">
    <source>
        <dbReference type="ARBA" id="ARBA00022840"/>
    </source>
</evidence>
<dbReference type="InterPro" id="IPR014017">
    <property type="entry name" value="DNA_helicase_UvrD-like_C"/>
</dbReference>
<dbReference type="Gene3D" id="1.10.3170.10">
    <property type="entry name" value="Recbcd, chain B, domain 2"/>
    <property type="match status" value="1"/>
</dbReference>
<dbReference type="SUPFAM" id="SSF52980">
    <property type="entry name" value="Restriction endonuclease-like"/>
    <property type="match status" value="1"/>
</dbReference>
<feature type="binding site" evidence="15">
    <location>
        <position position="990"/>
    </location>
    <ligand>
        <name>Mg(2+)</name>
        <dbReference type="ChEBI" id="CHEBI:18420"/>
    </ligand>
</feature>
<comment type="function">
    <text evidence="15">A helicase/nuclease that prepares dsDNA breaks (DSB) for recombinational DNA repair. Binds to DSBs and unwinds DNA via a highly rapid and processive ATP-dependent bidirectional helicase activity. Unwinds dsDNA until it encounters a Chi (crossover hotspot instigator) sequence from the 3' direction. Cuts ssDNA a few nucleotides 3' to the Chi site. The properties and activities of the enzyme are changed at Chi. The Chi-altered holoenzyme produces a long 3'-ssDNA overhang and facilitates RecA-binding to the ssDNA for homologous DNA recombination and repair. Holoenzyme degrades any linearized DNA that is unable to undergo homologous recombination. In the holoenzyme this subunit contributes ATPase, 3'-5' helicase, exonuclease activity and loads RecA onto ssDNA.</text>
</comment>
<evidence type="ECO:0000256" key="13">
    <source>
        <dbReference type="ARBA" id="ARBA00034617"/>
    </source>
</evidence>
<dbReference type="CDD" id="cd22352">
    <property type="entry name" value="RecB_C-like"/>
    <property type="match status" value="1"/>
</dbReference>
<dbReference type="InterPro" id="IPR011604">
    <property type="entry name" value="PDDEXK-like_dom_sf"/>
</dbReference>
<dbReference type="HAMAP" id="MF_01485">
    <property type="entry name" value="RecB"/>
    <property type="match status" value="1"/>
</dbReference>
<keyword evidence="11 15" id="KW-0234">DNA repair</keyword>
<gene>
    <name evidence="15" type="primary">recB</name>
    <name evidence="20" type="ORF">SAMN02799615_02357</name>
</gene>
<keyword evidence="21" id="KW-1185">Reference proteome</keyword>
<dbReference type="RefSeq" id="WP_026633317.1">
    <property type="nucleotide sequence ID" value="NZ_FONH01000007.1"/>
</dbReference>
<evidence type="ECO:0000256" key="16">
    <source>
        <dbReference type="PROSITE-ProRule" id="PRU00560"/>
    </source>
</evidence>
<dbReference type="EMBL" id="FONH01000007">
    <property type="protein sequence ID" value="SFF08101.1"/>
    <property type="molecule type" value="Genomic_DNA"/>
</dbReference>
<evidence type="ECO:0000256" key="1">
    <source>
        <dbReference type="ARBA" id="ARBA00022722"/>
    </source>
</evidence>
<dbReference type="SUPFAM" id="SSF52540">
    <property type="entry name" value="P-loop containing nucleoside triphosphate hydrolases"/>
    <property type="match status" value="1"/>
</dbReference>
<dbReference type="PROSITE" id="PS51217">
    <property type="entry name" value="UVRD_HELICASE_CTER"/>
    <property type="match status" value="1"/>
</dbReference>
<comment type="similarity">
    <text evidence="15">Belongs to the helicase family. UvrD subfamily.</text>
</comment>
<dbReference type="Gene3D" id="3.90.320.10">
    <property type="match status" value="1"/>
</dbReference>
<feature type="active site" description="For nuclease activity" evidence="15">
    <location>
        <position position="1124"/>
    </location>
</feature>
<comment type="catalytic activity">
    <reaction evidence="13 15">
        <text>Couples ATP hydrolysis with the unwinding of duplex DNA by translocating in the 3'-5' direction.</text>
        <dbReference type="EC" id="5.6.2.4"/>
    </reaction>
</comment>
<reference evidence="21" key="1">
    <citation type="submission" date="2016-10" db="EMBL/GenBank/DDBJ databases">
        <authorList>
            <person name="Varghese N."/>
            <person name="Submissions S."/>
        </authorList>
    </citation>
    <scope>NUCLEOTIDE SEQUENCE [LARGE SCALE GENOMIC DNA]</scope>
    <source>
        <strain evidence="21">UNC178MFTsu3.1</strain>
    </source>
</reference>
<protein>
    <recommendedName>
        <fullName evidence="15">RecBCD enzyme subunit RecB</fullName>
        <ecNumber evidence="15">3.1.11.5</ecNumber>
        <ecNumber evidence="15">5.6.2.4</ecNumber>
    </recommendedName>
    <alternativeName>
        <fullName evidence="15">DNA 3'-5' helicase subunit RecB</fullName>
    </alternativeName>
    <alternativeName>
        <fullName evidence="15">Exonuclease V subunit RecB</fullName>
        <shortName evidence="15">ExoV subunit RecB</shortName>
    </alternativeName>
    <alternativeName>
        <fullName evidence="15">Helicase/nuclease RecBCD subunit RecB</fullName>
    </alternativeName>
</protein>
<sequence length="1223" mass="133809">MSAQPLDPLQLPLHGVRLIEASAGTGKTWTIAALYLRLVLGHGSGTPLLPAQILVLTFTKAATAELRDRIRARLTEGATVFRGQPAPDDFLAALLAEYPHPDARAAAARQLELAAQWMDEAAVHTIHGWAQRMLAQHAFDSGHPFVQDIQTDDGELLAEAVRDYWRLQCLPLGRDAAALLARWWGSPRELQLALRPLLRQNVADLRLHGQPLPRAADVQAILEAPLLRFQHATTHARTLWLADRETIERRLEDALRDKALNGRSYPAERLPQDLAALRAWAEGGEADDKLLARYAQSRLDGAVNKNRSAPAHAAFAAIDEAIASAAELDLAQPLVLAHATPWVAARVDLAKRQRALLGFDDMLRRLDEALHGPAGARLADTIAAQYPVALIDEFQDTDPLQWRIFHRLYAARAELGLLLIGDPKQAIYAFRGADIHTYLQARETAAPPVWTLGTNHRSTAALVRAVNRVFEHADRHADGAFAFGRGERGLPFHPVAARGRPAELVLDGAPVPALQLAVLDEGQCVGSTAYRQRMAAQATAWLAGLLAAARERRCGFATPDGMLVPLAPGDIAILVRSGREAALVRTALREAGLRSVYLSDRDSVFCAPEAADLLLWLKACAEPGSDRAMRAALATRSLDRDDAELDRLNTDERGWEACGERFRAFQQTWRRHGVLAMLHDLLHAFDLPARLLARDGGERALTNLLHLAELLQQAAAAIDGEHALIRHLAEQVADAREGQAEAAEEQIVRLESEAELVKVVTVHKSKGLEYPLVLLPFACAAREVRRDDLFVWHDDAGRPHLDLEPDDQAWAQAERERLQEDLRLLYVALTRARYACWVGVACVNVGNAKASALHKSAFGYLLSGGAAIEPSALLPALLAMRGGETAIAVEGLPETPAPHVFHPIAHDGADTRPARSYAGRPGERWWIASYSALKYDEEAQLTGAAPAAPETPAQDVLAEAGTEKPVPVAAAEGSGIHAFPRGAVAGTFLHDLLEWAAEQGFADVAADPAPLAELIARRVQRHGWQAQAALLAQWVPALLRTPLPLGNGRSLALAELSDLARYRAELEFWFAVNEVDTLALDRLVTAHTLDGRPRLPLLHDMLNGMLKGFVDLLFEHGGRYYVVDYKSNWLGADAGAYTAEAVRDSVLRERYDLQYAIYTLALHRQLRARLPDYDYERHVGGVLYLYLRGIDGAGHGVHHERLPLALVEAMDRLFAEGGRADAA</sequence>
<feature type="domain" description="UvrD-like helicase C-terminal" evidence="19">
    <location>
        <begin position="460"/>
        <end position="767"/>
    </location>
</feature>
<name>A0A1I2FUJ6_9GAMM</name>
<keyword evidence="1 15" id="KW-0540">Nuclease</keyword>
<evidence type="ECO:0000256" key="7">
    <source>
        <dbReference type="ARBA" id="ARBA00022839"/>
    </source>
</evidence>
<evidence type="ECO:0000313" key="20">
    <source>
        <dbReference type="EMBL" id="SFF08101.1"/>
    </source>
</evidence>
<dbReference type="GO" id="GO:0016887">
    <property type="term" value="F:ATP hydrolysis activity"/>
    <property type="evidence" value="ECO:0007669"/>
    <property type="project" value="RHEA"/>
</dbReference>
<dbReference type="Pfam" id="PF13361">
    <property type="entry name" value="UvrD_C"/>
    <property type="match status" value="1"/>
</dbReference>
<keyword evidence="10 15" id="KW-0238">DNA-binding</keyword>
<keyword evidence="3 15" id="KW-0547">Nucleotide-binding</keyword>
<evidence type="ECO:0000256" key="9">
    <source>
        <dbReference type="ARBA" id="ARBA00022842"/>
    </source>
</evidence>
<feature type="domain" description="UvrD-like helicase ATP-binding" evidence="18">
    <location>
        <begin position="1"/>
        <end position="459"/>
    </location>
</feature>
<evidence type="ECO:0000256" key="14">
    <source>
        <dbReference type="ARBA" id="ARBA00048988"/>
    </source>
</evidence>
<dbReference type="GO" id="GO:0000724">
    <property type="term" value="P:double-strand break repair via homologous recombination"/>
    <property type="evidence" value="ECO:0007669"/>
    <property type="project" value="UniProtKB-UniRule"/>
</dbReference>
<dbReference type="GO" id="GO:0003677">
    <property type="term" value="F:DNA binding"/>
    <property type="evidence" value="ECO:0007669"/>
    <property type="project" value="UniProtKB-UniRule"/>
</dbReference>
<dbReference type="GO" id="GO:0008854">
    <property type="term" value="F:exodeoxyribonuclease V activity"/>
    <property type="evidence" value="ECO:0007669"/>
    <property type="project" value="UniProtKB-EC"/>
</dbReference>
<evidence type="ECO:0000256" key="11">
    <source>
        <dbReference type="ARBA" id="ARBA00023204"/>
    </source>
</evidence>
<comment type="domain">
    <text evidence="15">The C-terminal domain has nuclease activity and interacts with RecD. It interacts with RecA, facilitating its loading onto ssDNA.</text>
</comment>
<evidence type="ECO:0000256" key="2">
    <source>
        <dbReference type="ARBA" id="ARBA00022723"/>
    </source>
</evidence>
<keyword evidence="17" id="KW-0175">Coiled coil</keyword>
<dbReference type="Gene3D" id="3.40.50.300">
    <property type="entry name" value="P-loop containing nucleotide triphosphate hydrolases"/>
    <property type="match status" value="2"/>
</dbReference>
<dbReference type="GO" id="GO:0009338">
    <property type="term" value="C:exodeoxyribonuclease V complex"/>
    <property type="evidence" value="ECO:0007669"/>
    <property type="project" value="TreeGrafter"/>
</dbReference>
<dbReference type="Pfam" id="PF12705">
    <property type="entry name" value="PDDEXK_1"/>
    <property type="match status" value="1"/>
</dbReference>
<dbReference type="PANTHER" id="PTHR11070">
    <property type="entry name" value="UVRD / RECB / PCRA DNA HELICASE FAMILY MEMBER"/>
    <property type="match status" value="1"/>
</dbReference>
<keyword evidence="4 15" id="KW-0227">DNA damage</keyword>